<keyword evidence="4" id="KW-1185">Reference proteome</keyword>
<dbReference type="InterPro" id="IPR025451">
    <property type="entry name" value="DUF4211"/>
</dbReference>
<feature type="region of interest" description="Disordered" evidence="1">
    <location>
        <begin position="1"/>
        <end position="184"/>
    </location>
</feature>
<gene>
    <name evidence="3" type="ORF">PHACADRAFT_256297</name>
</gene>
<evidence type="ECO:0000259" key="2">
    <source>
        <dbReference type="Pfam" id="PF13926"/>
    </source>
</evidence>
<name>K5W9C7_PHACS</name>
<proteinExistence type="predicted"/>
<dbReference type="GeneID" id="18916541"/>
<dbReference type="EMBL" id="JH930472">
    <property type="protein sequence ID" value="EKM55579.1"/>
    <property type="molecule type" value="Genomic_DNA"/>
</dbReference>
<feature type="compositionally biased region" description="Polar residues" evidence="1">
    <location>
        <begin position="58"/>
        <end position="69"/>
    </location>
</feature>
<dbReference type="PANTHER" id="PTHR14689">
    <property type="entry name" value="PHORBOL-ESTER_DAG-TYPE DOMAIN-CONTAINING PROTEIN"/>
    <property type="match status" value="1"/>
</dbReference>
<evidence type="ECO:0000313" key="3">
    <source>
        <dbReference type="EMBL" id="EKM55579.1"/>
    </source>
</evidence>
<dbReference type="InParanoid" id="K5W9C7"/>
<dbReference type="Proteomes" id="UP000008370">
    <property type="component" value="Unassembled WGS sequence"/>
</dbReference>
<evidence type="ECO:0000256" key="1">
    <source>
        <dbReference type="SAM" id="MobiDB-lite"/>
    </source>
</evidence>
<evidence type="ECO:0000313" key="4">
    <source>
        <dbReference type="Proteomes" id="UP000008370"/>
    </source>
</evidence>
<dbReference type="HOGENOM" id="CLU_035430_0_0_1"/>
<dbReference type="PANTHER" id="PTHR14689:SF0">
    <property type="entry name" value="COILED-COIL DOMAIN-CONTAINING PROTEIN 82"/>
    <property type="match status" value="1"/>
</dbReference>
<reference evidence="3 4" key="1">
    <citation type="journal article" date="2012" name="BMC Genomics">
        <title>Comparative genomics of the white-rot fungi, Phanerochaete carnosa and P. chrysosporium, to elucidate the genetic basis of the distinct wood types they colonize.</title>
        <authorList>
            <person name="Suzuki H."/>
            <person name="MacDonald J."/>
            <person name="Syed K."/>
            <person name="Salamov A."/>
            <person name="Hori C."/>
            <person name="Aerts A."/>
            <person name="Henrissat B."/>
            <person name="Wiebenga A."/>
            <person name="vanKuyk P.A."/>
            <person name="Barry K."/>
            <person name="Lindquist E."/>
            <person name="LaButti K."/>
            <person name="Lapidus A."/>
            <person name="Lucas S."/>
            <person name="Coutinho P."/>
            <person name="Gong Y."/>
            <person name="Samejima M."/>
            <person name="Mahadevan R."/>
            <person name="Abou-Zaid M."/>
            <person name="de Vries R.P."/>
            <person name="Igarashi K."/>
            <person name="Yadav J.S."/>
            <person name="Grigoriev I.V."/>
            <person name="Master E.R."/>
        </authorList>
    </citation>
    <scope>NUCLEOTIDE SEQUENCE [LARGE SCALE GENOMIC DNA]</scope>
    <source>
        <strain evidence="3 4">HHB-10118-sp</strain>
    </source>
</reference>
<organism evidence="3 4">
    <name type="scientific">Phanerochaete carnosa (strain HHB-10118-sp)</name>
    <name type="common">White-rot fungus</name>
    <name type="synonym">Peniophora carnosa</name>
    <dbReference type="NCBI Taxonomy" id="650164"/>
    <lineage>
        <taxon>Eukaryota</taxon>
        <taxon>Fungi</taxon>
        <taxon>Dikarya</taxon>
        <taxon>Basidiomycota</taxon>
        <taxon>Agaricomycotina</taxon>
        <taxon>Agaricomycetes</taxon>
        <taxon>Polyporales</taxon>
        <taxon>Phanerochaetaceae</taxon>
        <taxon>Phanerochaete</taxon>
    </lineage>
</organism>
<dbReference type="AlphaFoldDB" id="K5W9C7"/>
<dbReference type="Pfam" id="PF13926">
    <property type="entry name" value="DUF4211"/>
    <property type="match status" value="1"/>
</dbReference>
<accession>K5W9C7</accession>
<dbReference type="RefSeq" id="XP_007395902.1">
    <property type="nucleotide sequence ID" value="XM_007395840.1"/>
</dbReference>
<sequence length="522" mass="59029">MKVTKGLKQKSLSGYFGSSSPPRPDSASSRAKASPPSRTAKRKRPALSKRRAPESDPPSENDNGSTSSDVGGIAFEPQVIVVSSDGEDVNDSPKRPAATQRKVRKRRAESVEKLPVTVSSESEDTVGVPVNWKGKAKAPNPRSKRKRAVLDSDSDEDPQPRKSKLVKGVRPPTPETGDEDLLEEVEEARILESRLRVRDKRSQYQKNLEKLKRKKRGEATAAESLSSSEEEDNRIIPGARPTHEISSDASEEEEPEYGGLSGFIEEDSNQAIELPAEYSMNTYQDLMHHFKIICQLFVHLAVQPVEQRRDFLQQSLKDQYFSIPLQIARRKVTGMRDSLVTSSVWRTAFKKPLEMYPDFETVQMDFAVPNCDACRLGGRMSTLTGRCFGEPYDRLTFESLSESDTGDDEDEEETSKKEFNLGRFCARRTRVFHKFTHWEYALFRSLNQEVEDLRNRSSKQRVYVPVAYASGSRPPDDLSDADGIMNWFDERGLISAEWQKMKEMMESARNLEVASKRGEDDD</sequence>
<feature type="region of interest" description="Disordered" evidence="1">
    <location>
        <begin position="208"/>
        <end position="262"/>
    </location>
</feature>
<dbReference type="KEGG" id="pco:PHACADRAFT_256297"/>
<dbReference type="STRING" id="650164.K5W9C7"/>
<protein>
    <recommendedName>
        <fullName evidence="2">DUF4211 domain-containing protein</fullName>
    </recommendedName>
</protein>
<feature type="compositionally biased region" description="Low complexity" evidence="1">
    <location>
        <begin position="25"/>
        <end position="38"/>
    </location>
</feature>
<dbReference type="GO" id="GO:0005634">
    <property type="term" value="C:nucleus"/>
    <property type="evidence" value="ECO:0007669"/>
    <property type="project" value="TreeGrafter"/>
</dbReference>
<feature type="compositionally biased region" description="Basic residues" evidence="1">
    <location>
        <begin position="39"/>
        <end position="50"/>
    </location>
</feature>
<dbReference type="OrthoDB" id="21499at2759"/>
<feature type="domain" description="DUF4211" evidence="2">
    <location>
        <begin position="263"/>
        <end position="396"/>
    </location>
</feature>